<evidence type="ECO:0000256" key="1">
    <source>
        <dbReference type="SAM" id="Coils"/>
    </source>
</evidence>
<proteinExistence type="predicted"/>
<keyword evidence="1" id="KW-0175">Coiled coil</keyword>
<comment type="caution">
    <text evidence="2">The sequence shown here is derived from an EMBL/GenBank/DDBJ whole genome shotgun (WGS) entry which is preliminary data.</text>
</comment>
<dbReference type="AlphaFoldDB" id="A0A6V7UQG7"/>
<sequence>METIFPTTEDLRRDINKMISELSKLRGVVSTKFVKNLDKQLTNFSQKFDLQQISFNTYCSNLRFEKQELLQEKIRESAKIVDMNKEFEQYNSKAEEEKEFARLKRIELERVISSLHGKIDLLTLEKQQQANKLNRTIRRSNSFNSINTHLYQQPLTTYQQQPVVKSRFLTNSGANFQSDSSRFQFADMSSNIKENSLNKRFDLPSDMTFIRDTLTDRGKEYLFNDGIKELSVVVLYRCDHPLYSRYCLLYEYRDCRYFRWKSTLTSKINSNLNKDRIEISFLEDKFFQIITNDGTVIKFTFLGRLEILVLLDFMSPIEVYESNRTL</sequence>
<protein>
    <submittedName>
        <fullName evidence="2">Uncharacterized protein</fullName>
    </submittedName>
</protein>
<feature type="coiled-coil region" evidence="1">
    <location>
        <begin position="66"/>
        <end position="111"/>
    </location>
</feature>
<accession>A0A6V7UQG7</accession>
<evidence type="ECO:0000313" key="3">
    <source>
        <dbReference type="Proteomes" id="UP000580250"/>
    </source>
</evidence>
<dbReference type="EMBL" id="CAJEWN010000098">
    <property type="protein sequence ID" value="CAD2163473.1"/>
    <property type="molecule type" value="Genomic_DNA"/>
</dbReference>
<dbReference type="Proteomes" id="UP000580250">
    <property type="component" value="Unassembled WGS sequence"/>
</dbReference>
<evidence type="ECO:0000313" key="2">
    <source>
        <dbReference type="EMBL" id="CAD2163473.1"/>
    </source>
</evidence>
<gene>
    <name evidence="2" type="ORF">MENT_LOCUS16015</name>
</gene>
<reference evidence="2 3" key="1">
    <citation type="submission" date="2020-08" db="EMBL/GenBank/DDBJ databases">
        <authorList>
            <person name="Koutsovoulos G."/>
            <person name="Danchin GJ E."/>
        </authorList>
    </citation>
    <scope>NUCLEOTIDE SEQUENCE [LARGE SCALE GENOMIC DNA]</scope>
</reference>
<organism evidence="2 3">
    <name type="scientific">Meloidogyne enterolobii</name>
    <name type="common">Root-knot nematode worm</name>
    <name type="synonym">Meloidogyne mayaguensis</name>
    <dbReference type="NCBI Taxonomy" id="390850"/>
    <lineage>
        <taxon>Eukaryota</taxon>
        <taxon>Metazoa</taxon>
        <taxon>Ecdysozoa</taxon>
        <taxon>Nematoda</taxon>
        <taxon>Chromadorea</taxon>
        <taxon>Rhabditida</taxon>
        <taxon>Tylenchina</taxon>
        <taxon>Tylenchomorpha</taxon>
        <taxon>Tylenchoidea</taxon>
        <taxon>Meloidogynidae</taxon>
        <taxon>Meloidogyninae</taxon>
        <taxon>Meloidogyne</taxon>
    </lineage>
</organism>
<name>A0A6V7UQG7_MELEN</name>